<reference evidence="2" key="1">
    <citation type="submission" date="2022-01" db="EMBL/GenBank/DDBJ databases">
        <authorList>
            <person name="Braso-Vives M."/>
        </authorList>
    </citation>
    <scope>NUCLEOTIDE SEQUENCE</scope>
</reference>
<dbReference type="PANTHER" id="PTHR31400:SF1">
    <property type="entry name" value="PROTEIN GUCD1"/>
    <property type="match status" value="1"/>
</dbReference>
<feature type="compositionally biased region" description="Polar residues" evidence="1">
    <location>
        <begin position="279"/>
        <end position="303"/>
    </location>
</feature>
<evidence type="ECO:0000313" key="3">
    <source>
        <dbReference type="Proteomes" id="UP000838412"/>
    </source>
</evidence>
<evidence type="ECO:0000256" key="1">
    <source>
        <dbReference type="SAM" id="MobiDB-lite"/>
    </source>
</evidence>
<feature type="compositionally biased region" description="Basic and acidic residues" evidence="1">
    <location>
        <begin position="1"/>
        <end position="20"/>
    </location>
</feature>
<dbReference type="Proteomes" id="UP000838412">
    <property type="component" value="Chromosome 8"/>
</dbReference>
<feature type="region of interest" description="Disordered" evidence="1">
    <location>
        <begin position="1"/>
        <end position="50"/>
    </location>
</feature>
<protein>
    <submittedName>
        <fullName evidence="2">GUCD1 protein</fullName>
    </submittedName>
</protein>
<gene>
    <name evidence="2" type="primary">GUCD1</name>
    <name evidence="2" type="ORF">BLAG_LOCUS24132</name>
</gene>
<keyword evidence="3" id="KW-1185">Reference proteome</keyword>
<dbReference type="AlphaFoldDB" id="A0A8K0ABW9"/>
<sequence>MDELRNNGEESTEQSDKDNCRPSNKPPYNAPPLTNSSSNNSPRHERSQHIARARAQQVLLNVPHIQQHSEWDCGLACSQMVLRHVLQSPPSADTFRALCEKMDFGCSVWTVDLARIMAHFDVPHLLCTLTLGVDSGYQQESYYLDHFDKDKQRVNRLFTNAGSLGIRTEKKGVTIQHIRDHLTEGNVAIVLVDSSKLHCVWCKESKDCCCWPCYVLFSCLSESLDEEEVFVASETNEEQITSGKNLPESKDVKEDANVPLGERQPGKIVDAAAQTSGDSLIDQNNTKSEQRQTSKVKSRTIQQEDAEEDKDKSGYQGHFIVVCGYSEEGILYRNPGLATDLCCCTLQSFEDARKSYGTDEDILFVYQQEGSGSTGSM</sequence>
<dbReference type="Gene3D" id="3.90.70.10">
    <property type="entry name" value="Cysteine proteinases"/>
    <property type="match status" value="1"/>
</dbReference>
<dbReference type="InterPro" id="IPR018616">
    <property type="entry name" value="GUCD1"/>
</dbReference>
<dbReference type="PANTHER" id="PTHR31400">
    <property type="entry name" value="GUANYLYL CYCLASE DOMAIN CONTAINING PROTEIN 1 GUCD1"/>
    <property type="match status" value="1"/>
</dbReference>
<name>A0A8K0ABW9_BRALA</name>
<feature type="region of interest" description="Disordered" evidence="1">
    <location>
        <begin position="233"/>
        <end position="252"/>
    </location>
</feature>
<dbReference type="Pfam" id="PF09778">
    <property type="entry name" value="Guanylate_cyc_2"/>
    <property type="match status" value="2"/>
</dbReference>
<evidence type="ECO:0000313" key="2">
    <source>
        <dbReference type="EMBL" id="CAH1272504.1"/>
    </source>
</evidence>
<dbReference type="EMBL" id="OV696693">
    <property type="protein sequence ID" value="CAH1272504.1"/>
    <property type="molecule type" value="Genomic_DNA"/>
</dbReference>
<feature type="region of interest" description="Disordered" evidence="1">
    <location>
        <begin position="279"/>
        <end position="312"/>
    </location>
</feature>
<proteinExistence type="predicted"/>
<accession>A0A8K0ABW9</accession>
<organism evidence="2 3">
    <name type="scientific">Branchiostoma lanceolatum</name>
    <name type="common">Common lancelet</name>
    <name type="synonym">Amphioxus lanceolatum</name>
    <dbReference type="NCBI Taxonomy" id="7740"/>
    <lineage>
        <taxon>Eukaryota</taxon>
        <taxon>Metazoa</taxon>
        <taxon>Chordata</taxon>
        <taxon>Cephalochordata</taxon>
        <taxon>Leptocardii</taxon>
        <taxon>Amphioxiformes</taxon>
        <taxon>Branchiostomatidae</taxon>
        <taxon>Branchiostoma</taxon>
    </lineage>
</organism>
<dbReference type="OrthoDB" id="206796at2759"/>